<dbReference type="PROSITE" id="PS51007">
    <property type="entry name" value="CYTC"/>
    <property type="match status" value="1"/>
</dbReference>
<dbReference type="PRINTS" id="PR00606">
    <property type="entry name" value="CYTCHROMECID"/>
</dbReference>
<dbReference type="GO" id="GO:0009055">
    <property type="term" value="F:electron transfer activity"/>
    <property type="evidence" value="ECO:0007669"/>
    <property type="project" value="InterPro"/>
</dbReference>
<evidence type="ECO:0000256" key="3">
    <source>
        <dbReference type="ARBA" id="ARBA00022723"/>
    </source>
</evidence>
<evidence type="ECO:0000313" key="9">
    <source>
        <dbReference type="EMBL" id="NUU04116.1"/>
    </source>
</evidence>
<protein>
    <submittedName>
        <fullName evidence="9">C-type cytochrome</fullName>
    </submittedName>
    <submittedName>
        <fullName evidence="10">Cytochrome C</fullName>
    </submittedName>
</protein>
<evidence type="ECO:0000256" key="2">
    <source>
        <dbReference type="ARBA" id="ARBA00022617"/>
    </source>
</evidence>
<evidence type="ECO:0000313" key="11">
    <source>
        <dbReference type="Proteomes" id="UP000197596"/>
    </source>
</evidence>
<keyword evidence="12" id="KW-1185">Reference proteome</keyword>
<evidence type="ECO:0000256" key="1">
    <source>
        <dbReference type="ARBA" id="ARBA00022448"/>
    </source>
</evidence>
<dbReference type="SUPFAM" id="SSF46626">
    <property type="entry name" value="Cytochrome c"/>
    <property type="match status" value="1"/>
</dbReference>
<proteinExistence type="predicted"/>
<feature type="binding site" description="covalent" evidence="6">
    <location>
        <position position="36"/>
    </location>
    <ligand>
        <name>heme c</name>
        <dbReference type="ChEBI" id="CHEBI:61717"/>
    </ligand>
</feature>
<feature type="binding site" description="covalent" evidence="6">
    <location>
        <position position="81"/>
    </location>
    <ligand>
        <name>heme c</name>
        <dbReference type="ChEBI" id="CHEBI:61717"/>
    </ligand>
</feature>
<evidence type="ECO:0000313" key="10">
    <source>
        <dbReference type="EMBL" id="OWY28667.1"/>
    </source>
</evidence>
<feature type="signal peptide" evidence="7">
    <location>
        <begin position="1"/>
        <end position="24"/>
    </location>
</feature>
<keyword evidence="2 6" id="KW-0349">Heme</keyword>
<evidence type="ECO:0000256" key="4">
    <source>
        <dbReference type="ARBA" id="ARBA00022982"/>
    </source>
</evidence>
<accession>A0A246WSN5</accession>
<dbReference type="EMBL" id="JABFMT010000034">
    <property type="protein sequence ID" value="NUU04116.1"/>
    <property type="molecule type" value="Genomic_DNA"/>
</dbReference>
<keyword evidence="5 6" id="KW-0408">Iron</keyword>
<dbReference type="InterPro" id="IPR009056">
    <property type="entry name" value="Cyt_c-like_dom"/>
</dbReference>
<keyword evidence="4" id="KW-0249">Electron transport</keyword>
<dbReference type="Gene3D" id="1.10.760.10">
    <property type="entry name" value="Cytochrome c-like domain"/>
    <property type="match status" value="1"/>
</dbReference>
<evidence type="ECO:0000256" key="7">
    <source>
        <dbReference type="SAM" id="SignalP"/>
    </source>
</evidence>
<keyword evidence="7" id="KW-0732">Signal</keyword>
<feature type="chain" id="PRO_5012151096" evidence="7">
    <location>
        <begin position="25"/>
        <end position="109"/>
    </location>
</feature>
<evidence type="ECO:0000313" key="12">
    <source>
        <dbReference type="Proteomes" id="UP000536746"/>
    </source>
</evidence>
<keyword evidence="1" id="KW-0813">Transport</keyword>
<keyword evidence="3 6" id="KW-0479">Metal-binding</keyword>
<feature type="domain" description="Cytochrome c" evidence="8">
    <location>
        <begin position="17"/>
        <end position="103"/>
    </location>
</feature>
<dbReference type="InterPro" id="IPR002324">
    <property type="entry name" value="Cyt_c_ID"/>
</dbReference>
<dbReference type="EMBL" id="NJGU01000006">
    <property type="protein sequence ID" value="OWY28667.1"/>
    <property type="molecule type" value="Genomic_DNA"/>
</dbReference>
<evidence type="ECO:0000256" key="5">
    <source>
        <dbReference type="ARBA" id="ARBA00023004"/>
    </source>
</evidence>
<dbReference type="InterPro" id="IPR036909">
    <property type="entry name" value="Cyt_c-like_dom_sf"/>
</dbReference>
<reference evidence="9 12" key="2">
    <citation type="journal article" date="2020" name="Front. Plant Sci.">
        <title>Isolation of Rhizosphere Bacteria That Improve Quality and Water Stress Tolerance in Greenhouse Ornamentals.</title>
        <authorList>
            <person name="Nordstedt N.P."/>
            <person name="Jones M.L."/>
        </authorList>
    </citation>
    <scope>NUCLEOTIDE SEQUENCE [LARGE SCALE GENOMIC DNA]</scope>
    <source>
        <strain evidence="9 12">C6C2</strain>
    </source>
</reference>
<dbReference type="AlphaFoldDB" id="A0A246WSN5"/>
<dbReference type="GO" id="GO:0005506">
    <property type="term" value="F:iron ion binding"/>
    <property type="evidence" value="ECO:0007669"/>
    <property type="project" value="InterPro"/>
</dbReference>
<evidence type="ECO:0000259" key="8">
    <source>
        <dbReference type="PROSITE" id="PS51007"/>
    </source>
</evidence>
<comment type="caution">
    <text evidence="10">The sequence shown here is derived from an EMBL/GenBank/DDBJ whole genome shotgun (WGS) entry which is preliminary data.</text>
</comment>
<evidence type="ECO:0000256" key="6">
    <source>
        <dbReference type="PIRSR" id="PIRSR602324-1"/>
    </source>
</evidence>
<dbReference type="Proteomes" id="UP000536746">
    <property type="component" value="Unassembled WGS sequence"/>
</dbReference>
<reference evidence="10 11" key="1">
    <citation type="submission" date="2017-06" db="EMBL/GenBank/DDBJ databases">
        <title>Herbaspirillum phytohormonus sp. nov., isolated from the root nodule of Robinia pseudoacacia in lead-zinc mine.</title>
        <authorList>
            <person name="Fan M."/>
            <person name="Lin Y."/>
        </authorList>
    </citation>
    <scope>NUCLEOTIDE SEQUENCE [LARGE SCALE GENOMIC DNA]</scope>
    <source>
        <strain evidence="10 11">HZ10</strain>
    </source>
</reference>
<dbReference type="GO" id="GO:0020037">
    <property type="term" value="F:heme binding"/>
    <property type="evidence" value="ECO:0007669"/>
    <property type="project" value="InterPro"/>
</dbReference>
<name>A0A246WSN5_9BURK</name>
<sequence>MKLHRIVPSLFTLSALLLPAAGMAASSSEESCRVCHKIDSKLVGPAFMDVAARYAKDKDAIAKLKRSMLQGSSGKWGAVAMPPNAGLSEAEAERFAHWIMSLNKPAAKK</sequence>
<dbReference type="Pfam" id="PF00034">
    <property type="entry name" value="Cytochrom_C"/>
    <property type="match status" value="1"/>
</dbReference>
<comment type="PTM">
    <text evidence="6">Binds 1 heme c group covalently per subunit.</text>
</comment>
<feature type="binding site" description="covalent" evidence="6">
    <location>
        <position position="32"/>
    </location>
    <ligand>
        <name>heme c</name>
        <dbReference type="ChEBI" id="CHEBI:61717"/>
    </ligand>
</feature>
<organism evidence="10 11">
    <name type="scientific">Herbaspirillum robiniae</name>
    <dbReference type="NCBI Taxonomy" id="2014887"/>
    <lineage>
        <taxon>Bacteria</taxon>
        <taxon>Pseudomonadati</taxon>
        <taxon>Pseudomonadota</taxon>
        <taxon>Betaproteobacteria</taxon>
        <taxon>Burkholderiales</taxon>
        <taxon>Oxalobacteraceae</taxon>
        <taxon>Herbaspirillum</taxon>
    </lineage>
</organism>
<gene>
    <name evidence="10" type="ORF">CEJ42_11800</name>
    <name evidence="9" type="ORF">HNO84_21105</name>
</gene>
<dbReference type="Proteomes" id="UP000197596">
    <property type="component" value="Unassembled WGS sequence"/>
</dbReference>
<dbReference type="RefSeq" id="WP_079218972.1">
    <property type="nucleotide sequence ID" value="NZ_CP018845.1"/>
</dbReference>
<dbReference type="OrthoDB" id="9007105at2"/>